<dbReference type="AlphaFoldDB" id="A0A679I8I6"/>
<dbReference type="SUPFAM" id="SSF51556">
    <property type="entry name" value="Metallo-dependent hydrolases"/>
    <property type="match status" value="1"/>
</dbReference>
<dbReference type="Pfam" id="PF07969">
    <property type="entry name" value="Amidohydro_3"/>
    <property type="match status" value="1"/>
</dbReference>
<dbReference type="InterPro" id="IPR004722">
    <property type="entry name" value="DHOase"/>
</dbReference>
<dbReference type="Gene3D" id="3.20.20.140">
    <property type="entry name" value="Metal-dependent hydrolases"/>
    <property type="match status" value="1"/>
</dbReference>
<evidence type="ECO:0000313" key="5">
    <source>
        <dbReference type="EMBL" id="BBU68410.1"/>
    </source>
</evidence>
<dbReference type="GO" id="GO:0006221">
    <property type="term" value="P:pyrimidine nucleotide biosynthetic process"/>
    <property type="evidence" value="ECO:0007669"/>
    <property type="project" value="UniProtKB-KW"/>
</dbReference>
<dbReference type="GO" id="GO:0046872">
    <property type="term" value="F:metal ion binding"/>
    <property type="evidence" value="ECO:0007669"/>
    <property type="project" value="InterPro"/>
</dbReference>
<feature type="domain" description="Dihydroorotase catalytic" evidence="4">
    <location>
        <begin position="55"/>
        <end position="234"/>
    </location>
</feature>
<sequence>MSAKSIEIRSGRVIDPASQFDEAASVFIADGKIVGIGQTPAGFKADQVIDAQGLVVAPGLVDLSARIAGNIDAELAAAVAGGVTTLACPPDVDPILDEPELAERLVRHAEDVSQVRVLPVGAMTQGLAGSMLAEMSLLRDAGCIAVSQGRGLPPDTRVLWRALQYAASCDVPVWLQPAEYHLSKEGIAHDSALASRLGLAAIPVAAETLAMQTVLALAKATGARVHFTQISSAEGVALLREARDAGLPVTGDVAAHALHLYEQDIGYFDPLTRFDPPLRGYGDREALRLGLAEGTIGAAVSAHTPLGLDVKRVPFAEAAPGATGIELLLPLTLAWGEALSLPLRRSLLPVTARAAEILGIEAGQIAVGQRADLCIFDPEATWTVQENDLRSAGKLTPFLGRTLQGRVITTLAGGQPVYQRS</sequence>
<dbReference type="InterPro" id="IPR050138">
    <property type="entry name" value="DHOase/Allantoinase_Hydrolase"/>
</dbReference>
<dbReference type="SUPFAM" id="SSF51338">
    <property type="entry name" value="Composite domain of metallo-dependent hydrolases"/>
    <property type="match status" value="1"/>
</dbReference>
<dbReference type="Gene3D" id="2.30.40.10">
    <property type="entry name" value="Urease, subunit C, domain 1"/>
    <property type="match status" value="1"/>
</dbReference>
<evidence type="ECO:0000256" key="1">
    <source>
        <dbReference type="ARBA" id="ARBA00022833"/>
    </source>
</evidence>
<dbReference type="CDD" id="cd01317">
    <property type="entry name" value="DHOase_IIa"/>
    <property type="match status" value="1"/>
</dbReference>
<dbReference type="GO" id="GO:0006145">
    <property type="term" value="P:purine nucleobase catabolic process"/>
    <property type="evidence" value="ECO:0007669"/>
    <property type="project" value="TreeGrafter"/>
</dbReference>
<reference evidence="6" key="1">
    <citation type="submission" date="2020-01" db="EMBL/GenBank/DDBJ databases">
        <title>Phosphoaccumulans saitamaens gen. nov., sp. nov., a polyphosphate accumulating bacterium isolated from surface river water.</title>
        <authorList>
            <person name="Watanabe K."/>
            <person name="Suda W."/>
        </authorList>
    </citation>
    <scope>NUCLEOTIDE SEQUENCE [LARGE SCALE GENOMIC DNA]</scope>
    <source>
        <strain evidence="6">ICHIAU1</strain>
    </source>
</reference>
<evidence type="ECO:0000259" key="4">
    <source>
        <dbReference type="Pfam" id="PF12890"/>
    </source>
</evidence>
<dbReference type="OrthoDB" id="9803027at2"/>
<dbReference type="GO" id="GO:0004038">
    <property type="term" value="F:allantoinase activity"/>
    <property type="evidence" value="ECO:0007669"/>
    <property type="project" value="TreeGrafter"/>
</dbReference>
<protein>
    <submittedName>
        <fullName evidence="5">Dihydroorotase</fullName>
    </submittedName>
</protein>
<dbReference type="Pfam" id="PF12890">
    <property type="entry name" value="DHOase"/>
    <property type="match status" value="1"/>
</dbReference>
<dbReference type="InterPro" id="IPR011059">
    <property type="entry name" value="Metal-dep_hydrolase_composite"/>
</dbReference>
<dbReference type="RefSeq" id="WP_162050799.1">
    <property type="nucleotide sequence ID" value="NZ_AP019011.1"/>
</dbReference>
<dbReference type="PANTHER" id="PTHR43668">
    <property type="entry name" value="ALLANTOINASE"/>
    <property type="match status" value="1"/>
</dbReference>
<dbReference type="InterPro" id="IPR024403">
    <property type="entry name" value="DHOase_cat"/>
</dbReference>
<dbReference type="Proteomes" id="UP000463961">
    <property type="component" value="Chromosome"/>
</dbReference>
<dbReference type="InterPro" id="IPR013108">
    <property type="entry name" value="Amidohydro_3"/>
</dbReference>
<gene>
    <name evidence="5" type="primary">pyrX</name>
    <name evidence="5" type="ORF">ICHIAU1_06930</name>
</gene>
<evidence type="ECO:0000313" key="6">
    <source>
        <dbReference type="Proteomes" id="UP000463961"/>
    </source>
</evidence>
<proteinExistence type="predicted"/>
<dbReference type="GO" id="GO:0005737">
    <property type="term" value="C:cytoplasm"/>
    <property type="evidence" value="ECO:0007669"/>
    <property type="project" value="TreeGrafter"/>
</dbReference>
<dbReference type="NCBIfam" id="NF005791">
    <property type="entry name" value="PRK07627.1"/>
    <property type="match status" value="1"/>
</dbReference>
<feature type="domain" description="Amidohydrolase 3" evidence="3">
    <location>
        <begin position="341"/>
        <end position="418"/>
    </location>
</feature>
<keyword evidence="6" id="KW-1185">Reference proteome</keyword>
<dbReference type="GO" id="GO:0004151">
    <property type="term" value="F:dihydroorotase activity"/>
    <property type="evidence" value="ECO:0007669"/>
    <property type="project" value="InterPro"/>
</dbReference>
<evidence type="ECO:0000256" key="2">
    <source>
        <dbReference type="ARBA" id="ARBA00022975"/>
    </source>
</evidence>
<dbReference type="PANTHER" id="PTHR43668:SF2">
    <property type="entry name" value="ALLANTOINASE"/>
    <property type="match status" value="1"/>
</dbReference>
<dbReference type="EMBL" id="AP022345">
    <property type="protein sequence ID" value="BBU68410.1"/>
    <property type="molecule type" value="Genomic_DNA"/>
</dbReference>
<name>A0A679I8I6_9RHOO</name>
<keyword evidence="1" id="KW-0862">Zinc</keyword>
<dbReference type="InterPro" id="IPR032466">
    <property type="entry name" value="Metal_Hydrolase"/>
</dbReference>
<accession>A0A679I8I6</accession>
<organism evidence="5 6">
    <name type="scientific">Fluviibacter phosphoraccumulans</name>
    <dbReference type="NCBI Taxonomy" id="1751046"/>
    <lineage>
        <taxon>Bacteria</taxon>
        <taxon>Pseudomonadati</taxon>
        <taxon>Pseudomonadota</taxon>
        <taxon>Betaproteobacteria</taxon>
        <taxon>Rhodocyclales</taxon>
        <taxon>Fluviibacteraceae</taxon>
        <taxon>Fluviibacter</taxon>
    </lineage>
</organism>
<evidence type="ECO:0000259" key="3">
    <source>
        <dbReference type="Pfam" id="PF07969"/>
    </source>
</evidence>
<keyword evidence="2" id="KW-0665">Pyrimidine biosynthesis</keyword>